<reference evidence="1 2" key="1">
    <citation type="submission" date="2024-01" db="EMBL/GenBank/DDBJ databases">
        <title>Genome assemblies of Stephania.</title>
        <authorList>
            <person name="Yang L."/>
        </authorList>
    </citation>
    <scope>NUCLEOTIDE SEQUENCE [LARGE SCALE GENOMIC DNA]</scope>
    <source>
        <strain evidence="1">QJT</strain>
        <tissue evidence="1">Leaf</tissue>
    </source>
</reference>
<gene>
    <name evidence="1" type="ORF">Sjap_016714</name>
</gene>
<dbReference type="InterPro" id="IPR036691">
    <property type="entry name" value="Endo/exonu/phosph_ase_sf"/>
</dbReference>
<proteinExistence type="predicted"/>
<dbReference type="Gene3D" id="3.60.10.10">
    <property type="entry name" value="Endonuclease/exonuclease/phosphatase"/>
    <property type="match status" value="1"/>
</dbReference>
<dbReference type="PANTHER" id="PTHR33710:SF71">
    <property type="entry name" value="ENDONUCLEASE_EXONUCLEASE_PHOSPHATASE DOMAIN-CONTAINING PROTEIN"/>
    <property type="match status" value="1"/>
</dbReference>
<sequence length="333" mass="39297">MEVEFKCMLFVDPVGLAGGLAIFWNDPIGVQVVKYAPFCIELKLYNQHINYEWRHFCLYIDCVQSRRIVQFQHFVNRFPSRREDVVFIGDFNALTSSIEKQGGNQWVSSRNDELIKLVEELKLEDLGFMGHQFTWSNKREGRNLIQARLDKGFANQQWLLKYPGAVVKHIFLPGSDHALLLFDTSFSQRKPKQIFRVDNRSLEMEGCREAIRDAWNTFRPTHCHSMASKLKHTQKAILKWRKVHPKCNSKKEIDRISRMLERLVEEGNPDQSLRRNLEKELESHYKNEEEFWRTRSHIEWLALGDRNMAYFHAILLLLRLSELGHGGSHGREW</sequence>
<dbReference type="EMBL" id="JBBNAE010000006">
    <property type="protein sequence ID" value="KAK9117767.1"/>
    <property type="molecule type" value="Genomic_DNA"/>
</dbReference>
<organism evidence="1 2">
    <name type="scientific">Stephania japonica</name>
    <dbReference type="NCBI Taxonomy" id="461633"/>
    <lineage>
        <taxon>Eukaryota</taxon>
        <taxon>Viridiplantae</taxon>
        <taxon>Streptophyta</taxon>
        <taxon>Embryophyta</taxon>
        <taxon>Tracheophyta</taxon>
        <taxon>Spermatophyta</taxon>
        <taxon>Magnoliopsida</taxon>
        <taxon>Ranunculales</taxon>
        <taxon>Menispermaceae</taxon>
        <taxon>Menispermoideae</taxon>
        <taxon>Cissampelideae</taxon>
        <taxon>Stephania</taxon>
    </lineage>
</organism>
<comment type="caution">
    <text evidence="1">The sequence shown here is derived from an EMBL/GenBank/DDBJ whole genome shotgun (WGS) entry which is preliminary data.</text>
</comment>
<evidence type="ECO:0008006" key="3">
    <source>
        <dbReference type="Google" id="ProtNLM"/>
    </source>
</evidence>
<evidence type="ECO:0000313" key="2">
    <source>
        <dbReference type="Proteomes" id="UP001417504"/>
    </source>
</evidence>
<evidence type="ECO:0000313" key="1">
    <source>
        <dbReference type="EMBL" id="KAK9117767.1"/>
    </source>
</evidence>
<dbReference type="PANTHER" id="PTHR33710">
    <property type="entry name" value="BNAC02G09200D PROTEIN"/>
    <property type="match status" value="1"/>
</dbReference>
<protein>
    <recommendedName>
        <fullName evidence="3">Endonuclease/exonuclease/phosphatase domain-containing protein</fullName>
    </recommendedName>
</protein>
<keyword evidence="2" id="KW-1185">Reference proteome</keyword>
<dbReference type="AlphaFoldDB" id="A0AAP0ING7"/>
<accession>A0AAP0ING7</accession>
<dbReference type="Proteomes" id="UP001417504">
    <property type="component" value="Unassembled WGS sequence"/>
</dbReference>
<dbReference type="SUPFAM" id="SSF56219">
    <property type="entry name" value="DNase I-like"/>
    <property type="match status" value="1"/>
</dbReference>
<name>A0AAP0ING7_9MAGN</name>